<keyword evidence="2" id="KW-1185">Reference proteome</keyword>
<dbReference type="Pfam" id="PF07262">
    <property type="entry name" value="CdiI"/>
    <property type="match status" value="1"/>
</dbReference>
<organism evidence="1 2">
    <name type="scientific">Flavobacterium frigidimaris</name>
    <dbReference type="NCBI Taxonomy" id="262320"/>
    <lineage>
        <taxon>Bacteria</taxon>
        <taxon>Pseudomonadati</taxon>
        <taxon>Bacteroidota</taxon>
        <taxon>Flavobacteriia</taxon>
        <taxon>Flavobacteriales</taxon>
        <taxon>Flavobacteriaceae</taxon>
        <taxon>Flavobacterium</taxon>
    </lineage>
</organism>
<dbReference type="SUPFAM" id="SSF160207">
    <property type="entry name" value="NMB0488-like"/>
    <property type="match status" value="1"/>
</dbReference>
<gene>
    <name evidence="1" type="ORF">B0A65_11455</name>
</gene>
<evidence type="ECO:0000313" key="2">
    <source>
        <dbReference type="Proteomes" id="UP000198382"/>
    </source>
</evidence>
<proteinExistence type="predicted"/>
<protein>
    <recommendedName>
        <fullName evidence="3">DUF1436 family protein</fullName>
    </recommendedName>
</protein>
<name>A0ABX4BRF4_FLAFR</name>
<dbReference type="InterPro" id="IPR037891">
    <property type="entry name" value="Cdil-like_sf"/>
</dbReference>
<dbReference type="Gene3D" id="3.40.1590.10">
    <property type="entry name" value="NMB0488-like"/>
    <property type="match status" value="1"/>
</dbReference>
<dbReference type="InterPro" id="IPR009888">
    <property type="entry name" value="CdiI_Proteobact"/>
</dbReference>
<dbReference type="RefSeq" id="WP_074659005.1">
    <property type="nucleotide sequence ID" value="NZ_MUGV01000018.1"/>
</dbReference>
<reference evidence="1 2" key="1">
    <citation type="submission" date="2016-11" db="EMBL/GenBank/DDBJ databases">
        <title>Whole genomes of Flavobacteriaceae.</title>
        <authorList>
            <person name="Stine C."/>
            <person name="Li C."/>
            <person name="Tadesse D."/>
        </authorList>
    </citation>
    <scope>NUCLEOTIDE SEQUENCE [LARGE SCALE GENOMIC DNA]</scope>
    <source>
        <strain evidence="1 2">DSM 15937</strain>
    </source>
</reference>
<dbReference type="Proteomes" id="UP000198382">
    <property type="component" value="Unassembled WGS sequence"/>
</dbReference>
<accession>A0ABX4BRF4</accession>
<comment type="caution">
    <text evidence="1">The sequence shown here is derived from an EMBL/GenBank/DDBJ whole genome shotgun (WGS) entry which is preliminary data.</text>
</comment>
<evidence type="ECO:0000313" key="1">
    <source>
        <dbReference type="EMBL" id="OXA79155.1"/>
    </source>
</evidence>
<evidence type="ECO:0008006" key="3">
    <source>
        <dbReference type="Google" id="ProtNLM"/>
    </source>
</evidence>
<dbReference type="EMBL" id="MUGV01000018">
    <property type="protein sequence ID" value="OXA79155.1"/>
    <property type="molecule type" value="Genomic_DNA"/>
</dbReference>
<sequence>MNILKKLFSNTKDIRQSISVIKYPDRIFFKTYDKIINAYSTRSKEITILSSNSSDIEIGEAILKHLSLSRTIKKLSHETRKENYEIYKKFTGLKSMKAQMKDSLCVNIYRQNDKIEFSPTVNGGTTGDRKGYHFSGEGKITIENNEDFELIGKSLRLALEKCR</sequence>